<protein>
    <recommendedName>
        <fullName evidence="6">peptidylprolyl isomerase</fullName>
        <ecNumber evidence="6">5.2.1.8</ecNumber>
    </recommendedName>
</protein>
<feature type="region of interest" description="Disordered" evidence="7">
    <location>
        <begin position="390"/>
        <end position="418"/>
    </location>
</feature>
<dbReference type="PROSITE" id="PS50059">
    <property type="entry name" value="FKBP_PPIASE"/>
    <property type="match status" value="1"/>
</dbReference>
<dbReference type="EMBL" id="CP097510">
    <property type="protein sequence ID" value="URE30562.1"/>
    <property type="molecule type" value="Genomic_DNA"/>
</dbReference>
<dbReference type="GO" id="GO:0003755">
    <property type="term" value="F:peptidyl-prolyl cis-trans isomerase activity"/>
    <property type="evidence" value="ECO:0007669"/>
    <property type="project" value="UniProtKB-KW"/>
</dbReference>
<evidence type="ECO:0000256" key="1">
    <source>
        <dbReference type="ARBA" id="ARBA00004123"/>
    </source>
</evidence>
<dbReference type="InterPro" id="IPR044197">
    <property type="entry name" value="FKBP17-1-like"/>
</dbReference>
<dbReference type="GO" id="GO:0005634">
    <property type="term" value="C:nucleus"/>
    <property type="evidence" value="ECO:0007669"/>
    <property type="project" value="UniProtKB-SubCell"/>
</dbReference>
<dbReference type="Proteomes" id="UP001055439">
    <property type="component" value="Chromosome 8"/>
</dbReference>
<dbReference type="InterPro" id="IPR001179">
    <property type="entry name" value="PPIase_FKBP_dom"/>
</dbReference>
<dbReference type="GO" id="GO:0003677">
    <property type="term" value="F:DNA binding"/>
    <property type="evidence" value="ECO:0007669"/>
    <property type="project" value="UniProtKB-KW"/>
</dbReference>
<dbReference type="SUPFAM" id="SSF54534">
    <property type="entry name" value="FKBP-like"/>
    <property type="match status" value="1"/>
</dbReference>
<dbReference type="EC" id="5.2.1.8" evidence="6"/>
<evidence type="ECO:0000256" key="5">
    <source>
        <dbReference type="ARBA" id="ARBA00023242"/>
    </source>
</evidence>
<organism evidence="10 11">
    <name type="scientific">Musa troglodytarum</name>
    <name type="common">fe'i banana</name>
    <dbReference type="NCBI Taxonomy" id="320322"/>
    <lineage>
        <taxon>Eukaryota</taxon>
        <taxon>Viridiplantae</taxon>
        <taxon>Streptophyta</taxon>
        <taxon>Embryophyta</taxon>
        <taxon>Tracheophyta</taxon>
        <taxon>Spermatophyta</taxon>
        <taxon>Magnoliopsida</taxon>
        <taxon>Liliopsida</taxon>
        <taxon>Zingiberales</taxon>
        <taxon>Musaceae</taxon>
        <taxon>Musa</taxon>
    </lineage>
</organism>
<name>A0A9E7KST0_9LILI</name>
<comment type="subcellular location">
    <subcellularLocation>
        <location evidence="1">Nucleus</location>
    </subcellularLocation>
</comment>
<dbReference type="InterPro" id="IPR017930">
    <property type="entry name" value="Myb_dom"/>
</dbReference>
<evidence type="ECO:0000256" key="4">
    <source>
        <dbReference type="ARBA" id="ARBA00023163"/>
    </source>
</evidence>
<sequence>MGTAFHPTLSASPLSSSNPRLPPKPVTPLIPRLTSRRSLLASSAGFLSSAPLLDLPPCAAAPSPAFFEIPGSGGVKALDLREGSGETPIDGDRVSIHYYGRLAAKQGWRFDSTYDHKDEMGDPVPFLFVLGSGKVISGIEAAVKSMKVGGTRRVIIPPSQGYQNTSQEPIPPNVRSLLSSTEVLVSLAPASTCLILKLLVASCAYCSLENVLKKHQHIYSRACIQLLDFELFFDRKGCLPPYSTRRVSPTERAQHLALSYLTYSLLVQGIREAALLPLLPIILLADKLQITYISILFLSPKREEEEEEEEEEEVRASEMTRLAARGVRQYNRSETRRIRWTEELHGRFLEAVHALGGRNKATPKQILQLMGVKGLAISHVKSHLQMYRITSSPARLHRPPPENPTRPRRAPHDSSQDPHRNAAFICKYLFQMPSVEELLREWASRRSDNHQRPVSDQNDKAEEMDCELTLSSINHQKPAESDSGGSSVHLGATKVAVPRSTKGDGSAGCRDSAADHLLNLELTIASPGGGSCQLVL</sequence>
<evidence type="ECO:0000256" key="2">
    <source>
        <dbReference type="ARBA" id="ARBA00023015"/>
    </source>
</evidence>
<keyword evidence="6" id="KW-0697">Rotamase</keyword>
<feature type="region of interest" description="Disordered" evidence="7">
    <location>
        <begin position="1"/>
        <end position="28"/>
    </location>
</feature>
<dbReference type="PANTHER" id="PTHR47860:SF1">
    <property type="entry name" value="PEPTIDYL-PROLYL CIS-TRANS ISOMERASE FKBP17-1, CHLOROPLASTIC"/>
    <property type="match status" value="1"/>
</dbReference>
<dbReference type="Gene3D" id="1.10.10.60">
    <property type="entry name" value="Homeodomain-like"/>
    <property type="match status" value="1"/>
</dbReference>
<evidence type="ECO:0000256" key="7">
    <source>
        <dbReference type="SAM" id="MobiDB-lite"/>
    </source>
</evidence>
<dbReference type="NCBIfam" id="TIGR01557">
    <property type="entry name" value="myb_SHAQKYF"/>
    <property type="match status" value="1"/>
</dbReference>
<dbReference type="AlphaFoldDB" id="A0A9E7KST0"/>
<dbReference type="FunFam" id="1.10.10.60:FF:000007">
    <property type="entry name" value="Two-component response regulator"/>
    <property type="match status" value="1"/>
</dbReference>
<keyword evidence="5" id="KW-0539">Nucleus</keyword>
<dbReference type="Pfam" id="PF00249">
    <property type="entry name" value="Myb_DNA-binding"/>
    <property type="match status" value="1"/>
</dbReference>
<dbReference type="InterPro" id="IPR046357">
    <property type="entry name" value="PPIase_dom_sf"/>
</dbReference>
<keyword evidence="6" id="KW-0413">Isomerase</keyword>
<feature type="compositionally biased region" description="Low complexity" evidence="7">
    <location>
        <begin position="7"/>
        <end position="19"/>
    </location>
</feature>
<feature type="domain" description="HTH myb-type" evidence="9">
    <location>
        <begin position="332"/>
        <end position="392"/>
    </location>
</feature>
<dbReference type="PROSITE" id="PS51294">
    <property type="entry name" value="HTH_MYB"/>
    <property type="match status" value="1"/>
</dbReference>
<dbReference type="Pfam" id="PF00254">
    <property type="entry name" value="FKBP_C"/>
    <property type="match status" value="1"/>
</dbReference>
<evidence type="ECO:0000313" key="11">
    <source>
        <dbReference type="Proteomes" id="UP001055439"/>
    </source>
</evidence>
<feature type="domain" description="PPIase FKBP-type" evidence="8">
    <location>
        <begin position="91"/>
        <end position="186"/>
    </location>
</feature>
<accession>A0A9E7KST0</accession>
<dbReference type="PANTHER" id="PTHR47860">
    <property type="entry name" value="PEPTIDYL-PROLYL CIS-TRANS ISOMERASE FKBP17-1, CHLOROPLASTIC"/>
    <property type="match status" value="1"/>
</dbReference>
<keyword evidence="3" id="KW-0238">DNA-binding</keyword>
<keyword evidence="11" id="KW-1185">Reference proteome</keyword>
<evidence type="ECO:0000256" key="6">
    <source>
        <dbReference type="PROSITE-ProRule" id="PRU00277"/>
    </source>
</evidence>
<gene>
    <name evidence="10" type="ORF">MUK42_04367</name>
</gene>
<reference evidence="10" key="1">
    <citation type="submission" date="2022-05" db="EMBL/GenBank/DDBJ databases">
        <title>The Musa troglodytarum L. genome provides insights into the mechanism of non-climacteric behaviour and enrichment of carotenoids.</title>
        <authorList>
            <person name="Wang J."/>
        </authorList>
    </citation>
    <scope>NUCLEOTIDE SEQUENCE</scope>
    <source>
        <tissue evidence="10">Leaf</tissue>
    </source>
</reference>
<dbReference type="InterPro" id="IPR006447">
    <property type="entry name" value="Myb_dom_plants"/>
</dbReference>
<dbReference type="OrthoDB" id="77911at2759"/>
<dbReference type="Gene3D" id="3.10.50.40">
    <property type="match status" value="1"/>
</dbReference>
<keyword evidence="2" id="KW-0805">Transcription regulation</keyword>
<proteinExistence type="predicted"/>
<evidence type="ECO:0000259" key="9">
    <source>
        <dbReference type="PROSITE" id="PS51294"/>
    </source>
</evidence>
<comment type="catalytic activity">
    <reaction evidence="6">
        <text>[protein]-peptidylproline (omega=180) = [protein]-peptidylproline (omega=0)</text>
        <dbReference type="Rhea" id="RHEA:16237"/>
        <dbReference type="Rhea" id="RHEA-COMP:10747"/>
        <dbReference type="Rhea" id="RHEA-COMP:10748"/>
        <dbReference type="ChEBI" id="CHEBI:83833"/>
        <dbReference type="ChEBI" id="CHEBI:83834"/>
        <dbReference type="EC" id="5.2.1.8"/>
    </reaction>
</comment>
<evidence type="ECO:0000256" key="3">
    <source>
        <dbReference type="ARBA" id="ARBA00023125"/>
    </source>
</evidence>
<keyword evidence="4" id="KW-0804">Transcription</keyword>
<dbReference type="SUPFAM" id="SSF46689">
    <property type="entry name" value="Homeodomain-like"/>
    <property type="match status" value="1"/>
</dbReference>
<dbReference type="InterPro" id="IPR009057">
    <property type="entry name" value="Homeodomain-like_sf"/>
</dbReference>
<evidence type="ECO:0000259" key="8">
    <source>
        <dbReference type="PROSITE" id="PS50059"/>
    </source>
</evidence>
<dbReference type="InterPro" id="IPR001005">
    <property type="entry name" value="SANT/Myb"/>
</dbReference>
<evidence type="ECO:0000313" key="10">
    <source>
        <dbReference type="EMBL" id="URE30562.1"/>
    </source>
</evidence>